<evidence type="ECO:0000256" key="2">
    <source>
        <dbReference type="ARBA" id="ARBA00005885"/>
    </source>
</evidence>
<dbReference type="EMBL" id="CACTIH010000082">
    <property type="protein sequence ID" value="CAA2952300.1"/>
    <property type="molecule type" value="Genomic_DNA"/>
</dbReference>
<keyword evidence="5" id="KW-0206">Cytoskeleton</keyword>
<comment type="caution">
    <text evidence="8">The sequence shown here is derived from an EMBL/GenBank/DDBJ whole genome shotgun (WGS) entry which is preliminary data.</text>
</comment>
<evidence type="ECO:0000313" key="8">
    <source>
        <dbReference type="EMBL" id="CAA2952300.1"/>
    </source>
</evidence>
<name>A0A8S0PIY8_OLEEU</name>
<comment type="subcellular location">
    <subcellularLocation>
        <location evidence="1">Cytoplasm</location>
        <location evidence="1">Cytoskeleton</location>
    </subcellularLocation>
</comment>
<keyword evidence="3" id="KW-0963">Cytoplasm</keyword>
<evidence type="ECO:0000256" key="1">
    <source>
        <dbReference type="ARBA" id="ARBA00004245"/>
    </source>
</evidence>
<proteinExistence type="inferred from homology"/>
<feature type="transmembrane region" description="Helical" evidence="6">
    <location>
        <begin position="115"/>
        <end position="135"/>
    </location>
</feature>
<keyword evidence="6" id="KW-0812">Transmembrane</keyword>
<feature type="domain" description="TPX2 C-terminal" evidence="7">
    <location>
        <begin position="26"/>
        <end position="69"/>
    </location>
</feature>
<gene>
    <name evidence="8" type="ORF">OLEA9_A119577</name>
</gene>
<dbReference type="InterPro" id="IPR027329">
    <property type="entry name" value="TPX2_C"/>
</dbReference>
<evidence type="ECO:0000256" key="6">
    <source>
        <dbReference type="SAM" id="Phobius"/>
    </source>
</evidence>
<dbReference type="GO" id="GO:0005874">
    <property type="term" value="C:microtubule"/>
    <property type="evidence" value="ECO:0007669"/>
    <property type="project" value="UniProtKB-KW"/>
</dbReference>
<evidence type="ECO:0000256" key="3">
    <source>
        <dbReference type="ARBA" id="ARBA00022490"/>
    </source>
</evidence>
<sequence>METISWTLSPCHGEEVLRNTETKSLQFYSKFEEKIHAKKAEKINLQAKTKESRGAEIKMLKEEFGIQGNTNAKLLSETSTAETGTKEECVIWSMLIENCRRSSTNTWGKIVNQCFYFIVLVLIGWVKHFLAFKLWKDEKA</sequence>
<keyword evidence="4" id="KW-0493">Microtubule</keyword>
<dbReference type="AlphaFoldDB" id="A0A8S0PIY8"/>
<protein>
    <recommendedName>
        <fullName evidence="7">TPX2 C-terminal domain-containing protein</fullName>
    </recommendedName>
</protein>
<dbReference type="Pfam" id="PF06886">
    <property type="entry name" value="TPX2"/>
    <property type="match status" value="1"/>
</dbReference>
<dbReference type="Gramene" id="OE9A119577T1">
    <property type="protein sequence ID" value="OE9A119577C1"/>
    <property type="gene ID" value="OE9A119577"/>
</dbReference>
<accession>A0A8S0PIY8</accession>
<reference evidence="8 9" key="1">
    <citation type="submission" date="2019-12" db="EMBL/GenBank/DDBJ databases">
        <authorList>
            <person name="Alioto T."/>
            <person name="Alioto T."/>
            <person name="Gomez Garrido J."/>
        </authorList>
    </citation>
    <scope>NUCLEOTIDE SEQUENCE [LARGE SCALE GENOMIC DNA]</scope>
</reference>
<evidence type="ECO:0000313" key="9">
    <source>
        <dbReference type="Proteomes" id="UP000594638"/>
    </source>
</evidence>
<keyword evidence="6" id="KW-0472">Membrane</keyword>
<dbReference type="Proteomes" id="UP000594638">
    <property type="component" value="Unassembled WGS sequence"/>
</dbReference>
<comment type="similarity">
    <text evidence="2">Belongs to the TPX2 family.</text>
</comment>
<keyword evidence="9" id="KW-1185">Reference proteome</keyword>
<organism evidence="8 9">
    <name type="scientific">Olea europaea subsp. europaea</name>
    <dbReference type="NCBI Taxonomy" id="158383"/>
    <lineage>
        <taxon>Eukaryota</taxon>
        <taxon>Viridiplantae</taxon>
        <taxon>Streptophyta</taxon>
        <taxon>Embryophyta</taxon>
        <taxon>Tracheophyta</taxon>
        <taxon>Spermatophyta</taxon>
        <taxon>Magnoliopsida</taxon>
        <taxon>eudicotyledons</taxon>
        <taxon>Gunneridae</taxon>
        <taxon>Pentapetalae</taxon>
        <taxon>asterids</taxon>
        <taxon>lamiids</taxon>
        <taxon>Lamiales</taxon>
        <taxon>Oleaceae</taxon>
        <taxon>Oleeae</taxon>
        <taxon>Olea</taxon>
    </lineage>
</organism>
<evidence type="ECO:0000256" key="5">
    <source>
        <dbReference type="ARBA" id="ARBA00023212"/>
    </source>
</evidence>
<keyword evidence="6" id="KW-1133">Transmembrane helix</keyword>
<evidence type="ECO:0000259" key="7">
    <source>
        <dbReference type="Pfam" id="PF06886"/>
    </source>
</evidence>
<evidence type="ECO:0000256" key="4">
    <source>
        <dbReference type="ARBA" id="ARBA00022701"/>
    </source>
</evidence>